<dbReference type="InterPro" id="IPR036291">
    <property type="entry name" value="NAD(P)-bd_dom_sf"/>
</dbReference>
<evidence type="ECO:0000313" key="3">
    <source>
        <dbReference type="EMBL" id="OBI27558.1"/>
    </source>
</evidence>
<accession>A0A1A2XQW5</accession>
<name>A0A1A2XQW5_MYCSD</name>
<dbReference type="FunFam" id="3.40.50.720:FF:000084">
    <property type="entry name" value="Short-chain dehydrogenase reductase"/>
    <property type="match status" value="1"/>
</dbReference>
<comment type="similarity">
    <text evidence="1">Belongs to the short-chain dehydrogenases/reductases (SDR) family.</text>
</comment>
<dbReference type="EMBL" id="LZKG01000112">
    <property type="protein sequence ID" value="OBI27558.1"/>
    <property type="molecule type" value="Genomic_DNA"/>
</dbReference>
<dbReference type="PRINTS" id="PR00081">
    <property type="entry name" value="GDHRDH"/>
</dbReference>
<evidence type="ECO:0000256" key="2">
    <source>
        <dbReference type="ARBA" id="ARBA00023002"/>
    </source>
</evidence>
<keyword evidence="2" id="KW-0560">Oxidoreductase</keyword>
<dbReference type="CDD" id="cd05233">
    <property type="entry name" value="SDR_c"/>
    <property type="match status" value="1"/>
</dbReference>
<dbReference type="PANTHER" id="PTHR43639:SF1">
    <property type="entry name" value="SHORT-CHAIN DEHYDROGENASE_REDUCTASE FAMILY PROTEIN"/>
    <property type="match status" value="1"/>
</dbReference>
<dbReference type="InterPro" id="IPR002347">
    <property type="entry name" value="SDR_fam"/>
</dbReference>
<reference evidence="4" key="1">
    <citation type="submission" date="2016-06" db="EMBL/GenBank/DDBJ databases">
        <authorList>
            <person name="Sutton G."/>
            <person name="Brinkac L."/>
            <person name="Sanka R."/>
            <person name="Adams M."/>
            <person name="Lau E."/>
            <person name="Sam S."/>
            <person name="Sreng N."/>
            <person name="Him V."/>
            <person name="Kerleguer A."/>
            <person name="Cheng S."/>
        </authorList>
    </citation>
    <scope>NUCLEOTIDE SEQUENCE [LARGE SCALE GENOMIC DNA]</scope>
    <source>
        <strain evidence="4">E1876</strain>
    </source>
</reference>
<dbReference type="Gene3D" id="3.40.50.720">
    <property type="entry name" value="NAD(P)-binding Rossmann-like Domain"/>
    <property type="match status" value="1"/>
</dbReference>
<proteinExistence type="inferred from homology"/>
<dbReference type="PRINTS" id="PR00080">
    <property type="entry name" value="SDRFAMILY"/>
</dbReference>
<dbReference type="GO" id="GO:0016491">
    <property type="term" value="F:oxidoreductase activity"/>
    <property type="evidence" value="ECO:0007669"/>
    <property type="project" value="UniProtKB-KW"/>
</dbReference>
<comment type="caution">
    <text evidence="3">The sequence shown here is derived from an EMBL/GenBank/DDBJ whole genome shotgun (WGS) entry which is preliminary data.</text>
</comment>
<gene>
    <name evidence="3" type="ORF">A5710_05135</name>
</gene>
<sequence length="246" mass="25214">MTHARVALVTGAARGQGWAIVERLRADGFAVAACDIDEAELAAALQSRAGRVDDAVIGLPLDVTSPPQWQAAVAATVARFGALTALINNAGILHRAAIAEETPGGFESAWRVNCLGPFLGIQAALAQLRAAEGAAIVNTCSTGAIRPFPQHAAYGSSKWALRGLTQTVAAELAPTGIRVNAVFPGPIATPMLDDTTQQRLAAVAATGRLGRPGEVADAVSFLVSDAASFITGAELVVDGGQCLQIR</sequence>
<dbReference type="SUPFAM" id="SSF51735">
    <property type="entry name" value="NAD(P)-binding Rossmann-fold domains"/>
    <property type="match status" value="1"/>
</dbReference>
<dbReference type="AlphaFoldDB" id="A0A1A2XQW5"/>
<evidence type="ECO:0000313" key="4">
    <source>
        <dbReference type="Proteomes" id="UP000093943"/>
    </source>
</evidence>
<dbReference type="Pfam" id="PF13561">
    <property type="entry name" value="adh_short_C2"/>
    <property type="match status" value="1"/>
</dbReference>
<dbReference type="PROSITE" id="PS00061">
    <property type="entry name" value="ADH_SHORT"/>
    <property type="match status" value="1"/>
</dbReference>
<dbReference type="RefSeq" id="WP_064921090.1">
    <property type="nucleotide sequence ID" value="NZ_LZJK01000053.1"/>
</dbReference>
<dbReference type="OrthoDB" id="3542748at2"/>
<organism evidence="3 4">
    <name type="scientific">Mycolicibacter sinensis (strain JDM601)</name>
    <name type="common">Mycobacterium sinense</name>
    <dbReference type="NCBI Taxonomy" id="875328"/>
    <lineage>
        <taxon>Bacteria</taxon>
        <taxon>Bacillati</taxon>
        <taxon>Actinomycetota</taxon>
        <taxon>Actinomycetes</taxon>
        <taxon>Mycobacteriales</taxon>
        <taxon>Mycobacteriaceae</taxon>
        <taxon>Mycolicibacter</taxon>
    </lineage>
</organism>
<dbReference type="PANTHER" id="PTHR43639">
    <property type="entry name" value="OXIDOREDUCTASE, SHORT-CHAIN DEHYDROGENASE/REDUCTASE FAMILY (AFU_ORTHOLOGUE AFUA_5G02870)"/>
    <property type="match status" value="1"/>
</dbReference>
<evidence type="ECO:0000256" key="1">
    <source>
        <dbReference type="ARBA" id="ARBA00006484"/>
    </source>
</evidence>
<dbReference type="Proteomes" id="UP000093943">
    <property type="component" value="Unassembled WGS sequence"/>
</dbReference>
<dbReference type="InterPro" id="IPR020904">
    <property type="entry name" value="Sc_DH/Rdtase_CS"/>
</dbReference>
<protein>
    <submittedName>
        <fullName evidence="3">Oxidoreductase</fullName>
    </submittedName>
</protein>